<dbReference type="RefSeq" id="WP_037328351.1">
    <property type="nucleotide sequence ID" value="NZ_JRMW01000038.1"/>
</dbReference>
<evidence type="ECO:0008006" key="3">
    <source>
        <dbReference type="Google" id="ProtNLM"/>
    </source>
</evidence>
<name>A0A095X1H7_9FIRM</name>
<comment type="caution">
    <text evidence="1">The sequence shown here is derived from an EMBL/GenBank/DDBJ whole genome shotgun (WGS) entry which is preliminary data.</text>
</comment>
<proteinExistence type="predicted"/>
<sequence length="170" mass="19369">MDKIKVLEKGQELEYSFDNLLNYHGVGYPGGVAHAFQVMSRAFPLLDDGKLLERREIYLTTAFPGPGGLDAFEMVTRCVTDGRISVDINLKEAEDVLESPHGRYYFKFKYRDKTVVITIKPGFVLKEFVELARKEDRSEEEEATLVQMKKDMAARLLAAKPEEVYDAKVL</sequence>
<dbReference type="eggNOG" id="ENOG5032YMU">
    <property type="taxonomic scope" value="Bacteria"/>
</dbReference>
<dbReference type="EMBL" id="JRMW01000038">
    <property type="protein sequence ID" value="KGF03591.1"/>
    <property type="molecule type" value="Genomic_DNA"/>
</dbReference>
<reference evidence="1 2" key="1">
    <citation type="submission" date="2014-07" db="EMBL/GenBank/DDBJ databases">
        <authorList>
            <person name="McCorrison J."/>
            <person name="Sanka R."/>
            <person name="Torralba M."/>
            <person name="Gillis M."/>
            <person name="Haft D.H."/>
            <person name="Methe B."/>
            <person name="Sutton G."/>
            <person name="Nelson K.E."/>
        </authorList>
    </citation>
    <scope>NUCLEOTIDE SEQUENCE [LARGE SCALE GENOMIC DNA]</scope>
    <source>
        <strain evidence="1 2">S7-1-13</strain>
    </source>
</reference>
<accession>A0A095X1H7</accession>
<organism evidence="1 2">
    <name type="scientific">Anaerococcus lactolyticus S7-1-13</name>
    <dbReference type="NCBI Taxonomy" id="1284686"/>
    <lineage>
        <taxon>Bacteria</taxon>
        <taxon>Bacillati</taxon>
        <taxon>Bacillota</taxon>
        <taxon>Tissierellia</taxon>
        <taxon>Tissierellales</taxon>
        <taxon>Peptoniphilaceae</taxon>
        <taxon>Anaerococcus</taxon>
    </lineage>
</organism>
<dbReference type="Proteomes" id="UP000029579">
    <property type="component" value="Unassembled WGS sequence"/>
</dbReference>
<dbReference type="OrthoDB" id="1680380at2"/>
<protein>
    <recommendedName>
        <fullName evidence="3">Formylmethanofuran dehydrogenase subunit E domain-containing protein</fullName>
    </recommendedName>
</protein>
<dbReference type="AlphaFoldDB" id="A0A095X1H7"/>
<evidence type="ECO:0000313" key="2">
    <source>
        <dbReference type="Proteomes" id="UP000029579"/>
    </source>
</evidence>
<evidence type="ECO:0000313" key="1">
    <source>
        <dbReference type="EMBL" id="KGF03591.1"/>
    </source>
</evidence>
<gene>
    <name evidence="1" type="ORF">HMPREF1630_07265</name>
</gene>